<protein>
    <submittedName>
        <fullName evidence="1">Uncharacterized protein</fullName>
    </submittedName>
</protein>
<gene>
    <name evidence="1" type="ORF">AU14_10960</name>
</gene>
<reference evidence="1 2" key="1">
    <citation type="journal article" date="2014" name="Genome Announc.">
        <title>Draft Genome Sequences of Marinobacter similis A3d10T and Marinobacter salarius R9SW1T.</title>
        <authorList>
            <person name="Ivanova E.P."/>
            <person name="Ng H.J."/>
            <person name="Webb H.K."/>
            <person name="Feng G."/>
            <person name="Oshima K."/>
            <person name="Hattori M."/>
            <person name="Ohkuma M."/>
            <person name="Sergeev A.F."/>
            <person name="Mikhailov V.V."/>
            <person name="Crawford R.J."/>
            <person name="Sawabe T."/>
        </authorList>
    </citation>
    <scope>NUCLEOTIDE SEQUENCE [LARGE SCALE GENOMIC DNA]</scope>
    <source>
        <strain evidence="1 2">A3d10</strain>
    </source>
</reference>
<evidence type="ECO:0000313" key="1">
    <source>
        <dbReference type="EMBL" id="AHI30090.1"/>
    </source>
</evidence>
<proteinExistence type="predicted"/>
<accession>W5YM22</accession>
<sequence length="50" mass="5458">MDVAIHRAGVDDSGHQVPQVLKGLERKLQARRVVHVQRSDGHPLGLGVPQ</sequence>
<evidence type="ECO:0000313" key="2">
    <source>
        <dbReference type="Proteomes" id="UP000061489"/>
    </source>
</evidence>
<dbReference type="HOGENOM" id="CLU_3119583_0_0_6"/>
<organism evidence="1 2">
    <name type="scientific">Marinobacter similis</name>
    <dbReference type="NCBI Taxonomy" id="1420916"/>
    <lineage>
        <taxon>Bacteria</taxon>
        <taxon>Pseudomonadati</taxon>
        <taxon>Pseudomonadota</taxon>
        <taxon>Gammaproteobacteria</taxon>
        <taxon>Pseudomonadales</taxon>
        <taxon>Marinobacteraceae</taxon>
        <taxon>Marinobacter</taxon>
    </lineage>
</organism>
<name>W5YM22_9GAMM</name>
<dbReference type="AlphaFoldDB" id="W5YM22"/>
<keyword evidence="2" id="KW-1185">Reference proteome</keyword>
<dbReference type="EMBL" id="CP007151">
    <property type="protein sequence ID" value="AHI30090.1"/>
    <property type="molecule type" value="Genomic_DNA"/>
</dbReference>
<dbReference type="KEGG" id="msx:AU14_10960"/>
<dbReference type="STRING" id="1420916.AU14_10960"/>
<dbReference type="Proteomes" id="UP000061489">
    <property type="component" value="Chromosome"/>
</dbReference>